<dbReference type="InterPro" id="IPR041664">
    <property type="entry name" value="AAA_16"/>
</dbReference>
<dbReference type="Gene3D" id="1.10.10.10">
    <property type="entry name" value="Winged helix-like DNA-binding domain superfamily/Winged helix DNA-binding domain"/>
    <property type="match status" value="1"/>
</dbReference>
<protein>
    <submittedName>
        <fullName evidence="2">DNA-binding SARP family transcriptional activator</fullName>
    </submittedName>
</protein>
<dbReference type="Pfam" id="PF13191">
    <property type="entry name" value="AAA_16"/>
    <property type="match status" value="1"/>
</dbReference>
<dbReference type="InterPro" id="IPR036388">
    <property type="entry name" value="WH-like_DNA-bd_sf"/>
</dbReference>
<keyword evidence="3" id="KW-1185">Reference proteome</keyword>
<dbReference type="RefSeq" id="WP_184133407.1">
    <property type="nucleotide sequence ID" value="NZ_JACHFL010000007.1"/>
</dbReference>
<gene>
    <name evidence="2" type="ORF">HNQ08_002934</name>
</gene>
<keyword evidence="2" id="KW-0238">DNA-binding</keyword>
<dbReference type="InterPro" id="IPR051677">
    <property type="entry name" value="AfsR-DnrI-RedD_regulator"/>
</dbReference>
<comment type="caution">
    <text evidence="2">The sequence shown here is derived from an EMBL/GenBank/DDBJ whole genome shotgun (WGS) entry which is preliminary data.</text>
</comment>
<dbReference type="InterPro" id="IPR011990">
    <property type="entry name" value="TPR-like_helical_dom_sf"/>
</dbReference>
<evidence type="ECO:0000313" key="2">
    <source>
        <dbReference type="EMBL" id="MBB5363827.1"/>
    </source>
</evidence>
<dbReference type="AlphaFoldDB" id="A0A7W8NHB5"/>
<sequence>MNSAAWHLAAFGKPRLLGPSGQAVRCEQRTLALLTYLALEGPTSRSRLAGLLWPDTPESGARNNLVHLLRRVAKSHHPDLVHAGETVALGSVLESDVAAWGVMGGALPAPEAVPPGVLLDGLSFDDQPDLAEWLLAWRERIDLARAERLADAATHAEAEGDLVGALRLARALVDLDPLSEDAHRRLMRLLYLAGDRPAALKAYHRCRDVLERELGVEPLPETQDLAQLIDRGAVEAPPVPAAPRIPLSVLRPPVLVGRAAQWARMEQAWANGQSILLVGPAGSGKSRLMHDFVASKGAAFRLEGRPGDRAAPFTTTARMLRRVLDLLPADFELPAWVMPALAPLLPETRADLGGGHADPRMIEAIHLMSGVAIQLQGAVVSVFEDLHDVDSATSEMGMAMLANHFPLGQPGGLPHFIGTFRAEELDQSARALFGRFVAAGQSVWIDVAPLGDADVRELAVSLDLPGLGERGGELARFTGGNPLFVLETVKHMIEQGPLDAGQPLPVAGKVSSIISRRLSGLSVPALHAARAAAVLQSDFDLERVAEVLRAPLLEVVTAWEELEEAQIVVGERFSHDLIAEILRQETPEGVRRLLHRAAARALGASAGVSPARVAGHWLAGGQPAEAAPWLIQAGHVAWRSARLEEAQRFFAEAAERLTAPDPAAAFGALALRAEVLANMDDPRHADVVQALHQRAVTPLERATAFMQEYRATEGTMDVSRIEPVVRAGLAALRAAEVGPEAWLVEAQLTEGLALMAYIRGQREETLVHLRRLADLGERAASLEWQAKAQEGLGLALTATAPCEASFHLERAEGLHLRRNDVLRAGSSLGKLARVLCELGEVAAAREVVARGAAHLGRLDANHGERVALLNAQIIVAQTSGDLGLAGALYQQAHRDHTTQHNALLGSFPVLHAKTLRLAGRPEEAWAEIARARDGRPFPTHLNAMRALEEAAILLMLERGDDAVPYLTEAQGQLERAPNVAWQAQLHDLWAKRLREQVGGTHHAAAQALREQYGLPEHHWSAL</sequence>
<feature type="domain" description="Bacterial transcriptional activator" evidence="1">
    <location>
        <begin position="95"/>
        <end position="228"/>
    </location>
</feature>
<dbReference type="SMART" id="SM01043">
    <property type="entry name" value="BTAD"/>
    <property type="match status" value="1"/>
</dbReference>
<organism evidence="2 3">
    <name type="scientific">Deinococcus humi</name>
    <dbReference type="NCBI Taxonomy" id="662880"/>
    <lineage>
        <taxon>Bacteria</taxon>
        <taxon>Thermotogati</taxon>
        <taxon>Deinococcota</taxon>
        <taxon>Deinococci</taxon>
        <taxon>Deinococcales</taxon>
        <taxon>Deinococcaceae</taxon>
        <taxon>Deinococcus</taxon>
    </lineage>
</organism>
<evidence type="ECO:0000259" key="1">
    <source>
        <dbReference type="SMART" id="SM01043"/>
    </source>
</evidence>
<dbReference type="Gene3D" id="1.25.40.10">
    <property type="entry name" value="Tetratricopeptide repeat domain"/>
    <property type="match status" value="1"/>
</dbReference>
<accession>A0A7W8NHB5</accession>
<dbReference type="Proteomes" id="UP000552709">
    <property type="component" value="Unassembled WGS sequence"/>
</dbReference>
<dbReference type="GO" id="GO:0003677">
    <property type="term" value="F:DNA binding"/>
    <property type="evidence" value="ECO:0007669"/>
    <property type="project" value="UniProtKB-KW"/>
</dbReference>
<dbReference type="PANTHER" id="PTHR35807">
    <property type="entry name" value="TRANSCRIPTIONAL REGULATOR REDD-RELATED"/>
    <property type="match status" value="1"/>
</dbReference>
<name>A0A7W8NHB5_9DEIO</name>
<evidence type="ECO:0000313" key="3">
    <source>
        <dbReference type="Proteomes" id="UP000552709"/>
    </source>
</evidence>
<dbReference type="SUPFAM" id="SSF48452">
    <property type="entry name" value="TPR-like"/>
    <property type="match status" value="1"/>
</dbReference>
<dbReference type="EMBL" id="JACHFL010000007">
    <property type="protein sequence ID" value="MBB5363827.1"/>
    <property type="molecule type" value="Genomic_DNA"/>
</dbReference>
<dbReference type="Pfam" id="PF03704">
    <property type="entry name" value="BTAD"/>
    <property type="match status" value="1"/>
</dbReference>
<dbReference type="InterPro" id="IPR005158">
    <property type="entry name" value="BTAD"/>
</dbReference>
<proteinExistence type="predicted"/>
<reference evidence="2 3" key="1">
    <citation type="submission" date="2020-08" db="EMBL/GenBank/DDBJ databases">
        <title>Genomic Encyclopedia of Type Strains, Phase IV (KMG-IV): sequencing the most valuable type-strain genomes for metagenomic binning, comparative biology and taxonomic classification.</title>
        <authorList>
            <person name="Goeker M."/>
        </authorList>
    </citation>
    <scope>NUCLEOTIDE SEQUENCE [LARGE SCALE GENOMIC DNA]</scope>
    <source>
        <strain evidence="2 3">DSM 27939</strain>
    </source>
</reference>